<dbReference type="EC" id="2.4.1.21" evidence="7"/>
<evidence type="ECO:0000313" key="11">
    <source>
        <dbReference type="Proteomes" id="UP000235653"/>
    </source>
</evidence>
<evidence type="ECO:0000256" key="5">
    <source>
        <dbReference type="ARBA" id="ARBA00022679"/>
    </source>
</evidence>
<dbReference type="Pfam" id="PF00534">
    <property type="entry name" value="Glycos_transf_1"/>
    <property type="match status" value="1"/>
</dbReference>
<dbReference type="GO" id="GO:0005978">
    <property type="term" value="P:glycogen biosynthetic process"/>
    <property type="evidence" value="ECO:0007669"/>
    <property type="project" value="UniProtKB-UniRule"/>
</dbReference>
<dbReference type="PANTHER" id="PTHR45825:SF11">
    <property type="entry name" value="ALPHA AMYLASE DOMAIN-CONTAINING PROTEIN"/>
    <property type="match status" value="1"/>
</dbReference>
<proteinExistence type="inferred from homology"/>
<feature type="binding site" evidence="7">
    <location>
        <position position="27"/>
    </location>
    <ligand>
        <name>ADP-alpha-D-glucose</name>
        <dbReference type="ChEBI" id="CHEBI:57498"/>
    </ligand>
</feature>
<comment type="catalytic activity">
    <reaction evidence="1 7">
        <text>[(1-&gt;4)-alpha-D-glucosyl](n) + ADP-alpha-D-glucose = [(1-&gt;4)-alpha-D-glucosyl](n+1) + ADP + H(+)</text>
        <dbReference type="Rhea" id="RHEA:18189"/>
        <dbReference type="Rhea" id="RHEA-COMP:9584"/>
        <dbReference type="Rhea" id="RHEA-COMP:9587"/>
        <dbReference type="ChEBI" id="CHEBI:15378"/>
        <dbReference type="ChEBI" id="CHEBI:15444"/>
        <dbReference type="ChEBI" id="CHEBI:57498"/>
        <dbReference type="ChEBI" id="CHEBI:456216"/>
        <dbReference type="EC" id="2.4.1.21"/>
    </reaction>
</comment>
<evidence type="ECO:0000313" key="10">
    <source>
        <dbReference type="EMBL" id="PPD58485.1"/>
    </source>
</evidence>
<dbReference type="AlphaFoldDB" id="A0A2P5P879"/>
<keyword evidence="5 7" id="KW-0808">Transferase</keyword>
<gene>
    <name evidence="7" type="primary">glgA</name>
    <name evidence="10" type="ORF">JP09_000940</name>
</gene>
<keyword evidence="11" id="KW-1185">Reference proteome</keyword>
<comment type="similarity">
    <text evidence="3 7">Belongs to the glycosyltransferase 1 family. Bacterial/plant glycogen synthase subfamily.</text>
</comment>
<evidence type="ECO:0000259" key="9">
    <source>
        <dbReference type="Pfam" id="PF08323"/>
    </source>
</evidence>
<reference evidence="10 11" key="1">
    <citation type="journal article" date="2017" name="ISME J.">
        <title>Grape pomace compost harbors organohalide-respiring Dehalogenimonas species with novel reductive dehalogenase genes.</title>
        <authorList>
            <person name="Yang Y."/>
            <person name="Higgins S.A."/>
            <person name="Yan J."/>
            <person name="Simsir B."/>
            <person name="Chourey K."/>
            <person name="Iyer R."/>
            <person name="Hettich R.L."/>
            <person name="Baldwin B."/>
            <person name="Ogles D.M."/>
            <person name="Loffler F.E."/>
        </authorList>
    </citation>
    <scope>NUCLEOTIDE SEQUENCE [LARGE SCALE GENOMIC DNA]</scope>
    <source>
        <strain evidence="10 11">GP</strain>
    </source>
</reference>
<evidence type="ECO:0000256" key="2">
    <source>
        <dbReference type="ARBA" id="ARBA00002764"/>
    </source>
</evidence>
<comment type="caution">
    <text evidence="10">The sequence shown here is derived from an EMBL/GenBank/DDBJ whole genome shotgun (WGS) entry which is preliminary data.</text>
</comment>
<dbReference type="InterPro" id="IPR001296">
    <property type="entry name" value="Glyco_trans_1"/>
</dbReference>
<keyword evidence="4 7" id="KW-0328">Glycosyltransferase</keyword>
<comment type="pathway">
    <text evidence="7">Glycan biosynthesis; glycogen biosynthesis.</text>
</comment>
<feature type="domain" description="Starch synthase catalytic" evidence="9">
    <location>
        <begin position="15"/>
        <end position="252"/>
    </location>
</feature>
<dbReference type="InterPro" id="IPR011835">
    <property type="entry name" value="GS/SS"/>
</dbReference>
<dbReference type="Pfam" id="PF08323">
    <property type="entry name" value="Glyco_transf_5"/>
    <property type="match status" value="1"/>
</dbReference>
<dbReference type="NCBIfam" id="TIGR02095">
    <property type="entry name" value="glgA"/>
    <property type="match status" value="1"/>
</dbReference>
<dbReference type="OrthoDB" id="9808590at2"/>
<name>A0A2P5P879_9CHLR</name>
<dbReference type="Proteomes" id="UP000235653">
    <property type="component" value="Unassembled WGS sequence"/>
</dbReference>
<dbReference type="Gene3D" id="3.40.50.2000">
    <property type="entry name" value="Glycogen Phosphorylase B"/>
    <property type="match status" value="2"/>
</dbReference>
<evidence type="ECO:0000256" key="3">
    <source>
        <dbReference type="ARBA" id="ARBA00010281"/>
    </source>
</evidence>
<dbReference type="InterPro" id="IPR013534">
    <property type="entry name" value="Starch_synth_cat_dom"/>
</dbReference>
<dbReference type="GO" id="GO:0009011">
    <property type="term" value="F:alpha-1,4-glucan glucosyltransferase (ADP-glucose donor) activity"/>
    <property type="evidence" value="ECO:0007669"/>
    <property type="project" value="UniProtKB-UniRule"/>
</dbReference>
<protein>
    <recommendedName>
        <fullName evidence="7">Glycogen synthase</fullName>
        <ecNumber evidence="7">2.4.1.21</ecNumber>
    </recommendedName>
    <alternativeName>
        <fullName evidence="7">Starch [bacterial glycogen] synthase</fullName>
    </alternativeName>
</protein>
<evidence type="ECO:0000256" key="1">
    <source>
        <dbReference type="ARBA" id="ARBA00001478"/>
    </source>
</evidence>
<dbReference type="GO" id="GO:0004373">
    <property type="term" value="F:alpha-1,4-glucan glucosyltransferase (UDP-glucose donor) activity"/>
    <property type="evidence" value="ECO:0007669"/>
    <property type="project" value="InterPro"/>
</dbReference>
<evidence type="ECO:0000259" key="8">
    <source>
        <dbReference type="Pfam" id="PF00534"/>
    </source>
</evidence>
<comment type="function">
    <text evidence="2 7">Synthesizes alpha-1,4-glucan chains using ADP-glucose.</text>
</comment>
<dbReference type="PANTHER" id="PTHR45825">
    <property type="entry name" value="GRANULE-BOUND STARCH SYNTHASE 1, CHLOROPLASTIC/AMYLOPLASTIC"/>
    <property type="match status" value="1"/>
</dbReference>
<evidence type="ECO:0000256" key="4">
    <source>
        <dbReference type="ARBA" id="ARBA00022676"/>
    </source>
</evidence>
<keyword evidence="6 7" id="KW-0320">Glycogen biosynthesis</keyword>
<accession>A0A2P5P879</accession>
<dbReference type="RefSeq" id="WP_102329969.1">
    <property type="nucleotide sequence ID" value="NZ_CP058566.2"/>
</dbReference>
<organism evidence="10 11">
    <name type="scientific">Dehalogenimonas etheniformans</name>
    <dbReference type="NCBI Taxonomy" id="1536648"/>
    <lineage>
        <taxon>Bacteria</taxon>
        <taxon>Bacillati</taxon>
        <taxon>Chloroflexota</taxon>
        <taxon>Dehalococcoidia</taxon>
        <taxon>Dehalococcoidales</taxon>
        <taxon>Dehalococcoidaceae</taxon>
        <taxon>Dehalogenimonas</taxon>
    </lineage>
</organism>
<dbReference type="NCBIfam" id="NF001899">
    <property type="entry name" value="PRK00654.1-2"/>
    <property type="match status" value="1"/>
</dbReference>
<dbReference type="EMBL" id="JQAN02000006">
    <property type="protein sequence ID" value="PPD58485.1"/>
    <property type="molecule type" value="Genomic_DNA"/>
</dbReference>
<evidence type="ECO:0000256" key="7">
    <source>
        <dbReference type="HAMAP-Rule" id="MF_00484"/>
    </source>
</evidence>
<dbReference type="CDD" id="cd03791">
    <property type="entry name" value="GT5_Glycogen_synthase_DULL1-like"/>
    <property type="match status" value="1"/>
</dbReference>
<sequence>MPEKSRGPSNPRFVITMASAEIVPFAKTGGLADVVGALSQTLASSGAKVNLAMPAYRAVIANFLAKQKPSTTLAIRIGDKIVGVQLYKKRIGRSLNAFFIRADEYFDRECLYGDDSGDYSDNAERFAFFSRAVLEVATITRSKIIHLHDWQAAPTAAFLRLQPERYPALSDTRVVLTIHNLSYQGLFGTDHWPALDLDWRHFNPSQFEFWGKINYLKSGIATAHRLTTVSPTYALEIQQDGGGFGLEGLLRERAEDLSGILNGIDYEVWNPNTDSYIKERFGATDASGKTECKRFLQDCYGLEPDPNVPIACVVTRLVEGKGLELIMDISQQLLMKDVQLLVLGRGERRYEEYFMELARKNTGRVGTRIAFDEAAAHQMIAGADILLMPSKREPCGLTQMYAVRYGTVPIVRRTGGLADSVEPYDATNHRGTGFVFDDFSGKDLVEAVDRALSVYHNEIEWKSLVHRAMTADHSWDRSMRQYLRLYQDQLQNQSIHRSG</sequence>
<feature type="domain" description="Glycosyl transferase family 1" evidence="8">
    <location>
        <begin position="306"/>
        <end position="453"/>
    </location>
</feature>
<dbReference type="SUPFAM" id="SSF53756">
    <property type="entry name" value="UDP-Glycosyltransferase/glycogen phosphorylase"/>
    <property type="match status" value="1"/>
</dbReference>
<evidence type="ECO:0000256" key="6">
    <source>
        <dbReference type="ARBA" id="ARBA00023056"/>
    </source>
</evidence>
<dbReference type="UniPathway" id="UPA00164"/>
<dbReference type="HAMAP" id="MF_00484">
    <property type="entry name" value="Glycogen_synth"/>
    <property type="match status" value="1"/>
</dbReference>